<dbReference type="RefSeq" id="WP_266010289.1">
    <property type="nucleotide sequence ID" value="NZ_JAPFQP010000001.1"/>
</dbReference>
<dbReference type="InterPro" id="IPR025366">
    <property type="entry name" value="DUF4270"/>
</dbReference>
<keyword evidence="3" id="KW-1185">Reference proteome</keyword>
<feature type="compositionally biased region" description="Acidic residues" evidence="1">
    <location>
        <begin position="180"/>
        <end position="191"/>
    </location>
</feature>
<feature type="compositionally biased region" description="Acidic residues" evidence="1">
    <location>
        <begin position="149"/>
        <end position="162"/>
    </location>
</feature>
<evidence type="ECO:0000313" key="3">
    <source>
        <dbReference type="Proteomes" id="UP001207116"/>
    </source>
</evidence>
<dbReference type="GO" id="GO:0005509">
    <property type="term" value="F:calcium ion binding"/>
    <property type="evidence" value="ECO:0007669"/>
    <property type="project" value="InterPro"/>
</dbReference>
<dbReference type="Proteomes" id="UP001207116">
    <property type="component" value="Unassembled WGS sequence"/>
</dbReference>
<feature type="region of interest" description="Disordered" evidence="1">
    <location>
        <begin position="135"/>
        <end position="191"/>
    </location>
</feature>
<dbReference type="PROSITE" id="PS51257">
    <property type="entry name" value="PROKAR_LIPOPROTEIN"/>
    <property type="match status" value="1"/>
</dbReference>
<evidence type="ECO:0000313" key="2">
    <source>
        <dbReference type="EMBL" id="MCX2718297.1"/>
    </source>
</evidence>
<organism evidence="2 3">
    <name type="scientific">Lentiprolixibacter aurantiacus</name>
    <dbReference type="NCBI Taxonomy" id="2993939"/>
    <lineage>
        <taxon>Bacteria</taxon>
        <taxon>Pseudomonadati</taxon>
        <taxon>Bacteroidota</taxon>
        <taxon>Flavobacteriia</taxon>
        <taxon>Flavobacteriales</taxon>
        <taxon>Flavobacteriaceae</taxon>
        <taxon>Lentiprolixibacter</taxon>
    </lineage>
</organism>
<protein>
    <submittedName>
        <fullName evidence="2">DUF4270 family protein</fullName>
    </submittedName>
</protein>
<proteinExistence type="predicted"/>
<sequence length="604" mass="66772">MKKIVLPLIGGVFFLSFLACEEDLVTLGEGVIGGEPFETDKAVFDVFAYNKKIEAVQTNKLPIYQLGNYNDPIYGKTTASVTSQVSLAGGNSPLFGSFTQATEDTADTDDTDNIIDENETVTGVTFYIPYLQNTNADRDQDGVPNVFDADPDDPNSDTDGDGLTDNQERAAGLNPLSNDTDGDGIPDGEDEETIANAFPRRVDLDSIYGDISTPFNLKIERSTYFLRDLDPDAGFLEAQEYYSSQEFSPAFVSDVLFEGQVQISDEEYITFQEDDPETTDVDESELVDQRLQPGIRVALDPQFFQENIIDKEGASELVSSSTFNEFLRGLHFSIAPEDDIMLLLNFAEATITIDYEYDVLSDGVINKEERNYVLGLITGGRNFTAINGNAVNTLLNESFPQPILDEMDTGLNASRIYLKGGSGSYAEIKLFDENNGEDIINQIKANNWIINEANLVFYVDRETLDNAGGIPEPPRLYLYNAETNAPLFDERTEFSVSQSAFGLFLIYDGFLEEEDDKGIKYSVRITEYINDIIVRDSANATLGLMTVPDIRFTGTSNAILPGGIEKRIPVSGNITPLGTVLVGSNVPETDDRRLKLEIFYTETN</sequence>
<dbReference type="InterPro" id="IPR028974">
    <property type="entry name" value="TSP_type-3_rpt"/>
</dbReference>
<accession>A0AAE3MJK4</accession>
<reference evidence="2" key="1">
    <citation type="submission" date="2022-11" db="EMBL/GenBank/DDBJ databases">
        <title>The characterization of three novel Bacteroidetes species and genomic analysis of their roles in tidal elemental geochemical cycles.</title>
        <authorList>
            <person name="Ma K.-J."/>
        </authorList>
    </citation>
    <scope>NUCLEOTIDE SEQUENCE</scope>
    <source>
        <strain evidence="2">M415</strain>
    </source>
</reference>
<dbReference type="Gene3D" id="4.10.1080.10">
    <property type="entry name" value="TSP type-3 repeat"/>
    <property type="match status" value="1"/>
</dbReference>
<evidence type="ECO:0000256" key="1">
    <source>
        <dbReference type="SAM" id="MobiDB-lite"/>
    </source>
</evidence>
<comment type="caution">
    <text evidence="2">The sequence shown here is derived from an EMBL/GenBank/DDBJ whole genome shotgun (WGS) entry which is preliminary data.</text>
</comment>
<dbReference type="AlphaFoldDB" id="A0AAE3MJK4"/>
<dbReference type="Pfam" id="PF14092">
    <property type="entry name" value="DUF4270"/>
    <property type="match status" value="1"/>
</dbReference>
<name>A0AAE3MJK4_9FLAO</name>
<dbReference type="EMBL" id="JAPFQP010000001">
    <property type="protein sequence ID" value="MCX2718297.1"/>
    <property type="molecule type" value="Genomic_DNA"/>
</dbReference>
<gene>
    <name evidence="2" type="ORF">OO016_01665</name>
</gene>